<dbReference type="OrthoDB" id="76412at2759"/>
<name>A0A814EGT5_9BILA</name>
<evidence type="ECO:0000259" key="6">
    <source>
        <dbReference type="PROSITE" id="PS50118"/>
    </source>
</evidence>
<dbReference type="AlphaFoldDB" id="A0A814EGT5"/>
<feature type="region of interest" description="Disordered" evidence="5">
    <location>
        <begin position="1"/>
        <end position="68"/>
    </location>
</feature>
<feature type="DNA-binding region" description="HMG box" evidence="4">
    <location>
        <begin position="164"/>
        <end position="241"/>
    </location>
</feature>
<evidence type="ECO:0000256" key="3">
    <source>
        <dbReference type="ARBA" id="ARBA00023054"/>
    </source>
</evidence>
<evidence type="ECO:0000313" key="9">
    <source>
        <dbReference type="Proteomes" id="UP000663829"/>
    </source>
</evidence>
<dbReference type="EMBL" id="CAJOBC010002622">
    <property type="protein sequence ID" value="CAF3742470.1"/>
    <property type="molecule type" value="Genomic_DNA"/>
</dbReference>
<dbReference type="PANTHER" id="PTHR21680">
    <property type="entry name" value="COILED-COIL DOMAIN-CONTAINING PROTEIN 124"/>
    <property type="match status" value="1"/>
</dbReference>
<keyword evidence="4" id="KW-0238">DNA-binding</keyword>
<dbReference type="PANTHER" id="PTHR21680:SF0">
    <property type="entry name" value="COILED-COIL DOMAIN-CONTAINING PROTEIN 124"/>
    <property type="match status" value="1"/>
</dbReference>
<dbReference type="InterPro" id="IPR036910">
    <property type="entry name" value="HMG_box_dom_sf"/>
</dbReference>
<sequence length="241" mass="28227">MPKKFGDNTKAVEAREKKNAAKQVVESEKQRKLEDEYWKDDDKNVQKKLQRKDEKEKKLLEKTQRKQEIQQMLEQEETTLTSSKPKSNKVDKPIKVTQAQIDNHTREQATSIGPITPKQMTHLEMPLEENINRLKIEGDTARNVDEAIAVLHSSPQSLVDSHPEKRMRSAYQSYEEQQLVKLKQEHPTLRLSQLKQIIKREWMKAPENPFNKPTKAYNDDRSLSAQKEESDEEEESDNENH</sequence>
<evidence type="ECO:0000256" key="2">
    <source>
        <dbReference type="ARBA" id="ARBA00008296"/>
    </source>
</evidence>
<proteinExistence type="inferred from homology"/>
<feature type="region of interest" description="Disordered" evidence="5">
    <location>
        <begin position="202"/>
        <end position="241"/>
    </location>
</feature>
<feature type="domain" description="HMG box" evidence="6">
    <location>
        <begin position="164"/>
        <end position="241"/>
    </location>
</feature>
<dbReference type="GO" id="GO:0005634">
    <property type="term" value="C:nucleus"/>
    <property type="evidence" value="ECO:0007669"/>
    <property type="project" value="UniProtKB-UniRule"/>
</dbReference>
<feature type="region of interest" description="Disordered" evidence="5">
    <location>
        <begin position="98"/>
        <end position="117"/>
    </location>
</feature>
<evidence type="ECO:0000313" key="7">
    <source>
        <dbReference type="EMBL" id="CAF0969298.1"/>
    </source>
</evidence>
<keyword evidence="4" id="KW-0539">Nucleus</keyword>
<dbReference type="InterPro" id="IPR009071">
    <property type="entry name" value="HMG_box_dom"/>
</dbReference>
<feature type="compositionally biased region" description="Polar residues" evidence="5">
    <location>
        <begin position="98"/>
        <end position="113"/>
    </location>
</feature>
<dbReference type="SUPFAM" id="SSF47095">
    <property type="entry name" value="HMG-box"/>
    <property type="match status" value="1"/>
</dbReference>
<dbReference type="InterPro" id="IPR054414">
    <property type="entry name" value="Ccdc124/Oxs1_C"/>
</dbReference>
<organism evidence="7 9">
    <name type="scientific">Didymodactylos carnosus</name>
    <dbReference type="NCBI Taxonomy" id="1234261"/>
    <lineage>
        <taxon>Eukaryota</taxon>
        <taxon>Metazoa</taxon>
        <taxon>Spiralia</taxon>
        <taxon>Gnathifera</taxon>
        <taxon>Rotifera</taxon>
        <taxon>Eurotatoria</taxon>
        <taxon>Bdelloidea</taxon>
        <taxon>Philodinida</taxon>
        <taxon>Philodinidae</taxon>
        <taxon>Didymodactylos</taxon>
    </lineage>
</organism>
<gene>
    <name evidence="7" type="ORF">GPM918_LOCUS12146</name>
    <name evidence="8" type="ORF">SRO942_LOCUS12147</name>
</gene>
<evidence type="ECO:0000256" key="1">
    <source>
        <dbReference type="ARBA" id="ARBA00004214"/>
    </source>
</evidence>
<reference evidence="7" key="1">
    <citation type="submission" date="2021-02" db="EMBL/GenBank/DDBJ databases">
        <authorList>
            <person name="Nowell W R."/>
        </authorList>
    </citation>
    <scope>NUCLEOTIDE SEQUENCE</scope>
</reference>
<dbReference type="EMBL" id="CAJNOQ010002622">
    <property type="protein sequence ID" value="CAF0969298.1"/>
    <property type="molecule type" value="Genomic_DNA"/>
</dbReference>
<comment type="similarity">
    <text evidence="2">Belongs to the CCDC124 family.</text>
</comment>
<dbReference type="InterPro" id="IPR010422">
    <property type="entry name" value="Ccdc124/Oxs1"/>
</dbReference>
<keyword evidence="9" id="KW-1185">Reference proteome</keyword>
<dbReference type="GO" id="GO:0030496">
    <property type="term" value="C:midbody"/>
    <property type="evidence" value="ECO:0007669"/>
    <property type="project" value="UniProtKB-SubCell"/>
</dbReference>
<accession>A0A814EGT5</accession>
<feature type="region of interest" description="Disordered" evidence="5">
    <location>
        <begin position="74"/>
        <end position="93"/>
    </location>
</feature>
<dbReference type="Proteomes" id="UP000681722">
    <property type="component" value="Unassembled WGS sequence"/>
</dbReference>
<dbReference type="GO" id="GO:0003713">
    <property type="term" value="F:transcription coactivator activity"/>
    <property type="evidence" value="ECO:0007669"/>
    <property type="project" value="TreeGrafter"/>
</dbReference>
<keyword evidence="3" id="KW-0175">Coiled coil</keyword>
<dbReference type="GO" id="GO:0003677">
    <property type="term" value="F:DNA binding"/>
    <property type="evidence" value="ECO:0007669"/>
    <property type="project" value="UniProtKB-UniRule"/>
</dbReference>
<feature type="compositionally biased region" description="Basic and acidic residues" evidence="5">
    <location>
        <begin position="217"/>
        <end position="228"/>
    </location>
</feature>
<dbReference type="Pfam" id="PF06244">
    <property type="entry name" value="Ccdc124"/>
    <property type="match status" value="1"/>
</dbReference>
<protein>
    <recommendedName>
        <fullName evidence="6">HMG box domain-containing protein</fullName>
    </recommendedName>
</protein>
<dbReference type="Proteomes" id="UP000663829">
    <property type="component" value="Unassembled WGS sequence"/>
</dbReference>
<dbReference type="PROSITE" id="PS50118">
    <property type="entry name" value="HMG_BOX_2"/>
    <property type="match status" value="1"/>
</dbReference>
<evidence type="ECO:0000256" key="4">
    <source>
        <dbReference type="PROSITE-ProRule" id="PRU00267"/>
    </source>
</evidence>
<evidence type="ECO:0000313" key="8">
    <source>
        <dbReference type="EMBL" id="CAF3742470.1"/>
    </source>
</evidence>
<dbReference type="GO" id="GO:0006366">
    <property type="term" value="P:transcription by RNA polymerase II"/>
    <property type="evidence" value="ECO:0007669"/>
    <property type="project" value="TreeGrafter"/>
</dbReference>
<feature type="compositionally biased region" description="Acidic residues" evidence="5">
    <location>
        <begin position="229"/>
        <end position="241"/>
    </location>
</feature>
<feature type="compositionally biased region" description="Polar residues" evidence="5">
    <location>
        <begin position="74"/>
        <end position="85"/>
    </location>
</feature>
<evidence type="ECO:0000256" key="5">
    <source>
        <dbReference type="SAM" id="MobiDB-lite"/>
    </source>
</evidence>
<comment type="caution">
    <text evidence="7">The sequence shown here is derived from an EMBL/GenBank/DDBJ whole genome shotgun (WGS) entry which is preliminary data.</text>
</comment>
<comment type="subcellular location">
    <subcellularLocation>
        <location evidence="1">Midbody</location>
    </subcellularLocation>
</comment>